<accession>A0AA35QR28</accession>
<feature type="compositionally biased region" description="Basic and acidic residues" evidence="1">
    <location>
        <begin position="51"/>
        <end position="74"/>
    </location>
</feature>
<feature type="non-terminal residue" evidence="2">
    <location>
        <position position="132"/>
    </location>
</feature>
<organism evidence="2 3">
    <name type="scientific">Podarcis lilfordi</name>
    <name type="common">Lilford's wall lizard</name>
    <dbReference type="NCBI Taxonomy" id="74358"/>
    <lineage>
        <taxon>Eukaryota</taxon>
        <taxon>Metazoa</taxon>
        <taxon>Chordata</taxon>
        <taxon>Craniata</taxon>
        <taxon>Vertebrata</taxon>
        <taxon>Euteleostomi</taxon>
        <taxon>Lepidosauria</taxon>
        <taxon>Squamata</taxon>
        <taxon>Bifurcata</taxon>
        <taxon>Unidentata</taxon>
        <taxon>Episquamata</taxon>
        <taxon>Laterata</taxon>
        <taxon>Lacertibaenia</taxon>
        <taxon>Lacertidae</taxon>
        <taxon>Podarcis</taxon>
    </lineage>
</organism>
<evidence type="ECO:0000313" key="3">
    <source>
        <dbReference type="Proteomes" id="UP001178461"/>
    </source>
</evidence>
<name>A0AA35QR28_9SAUR</name>
<proteinExistence type="predicted"/>
<dbReference type="AlphaFoldDB" id="A0AA35QR28"/>
<feature type="region of interest" description="Disordered" evidence="1">
    <location>
        <begin position="51"/>
        <end position="132"/>
    </location>
</feature>
<evidence type="ECO:0000313" key="2">
    <source>
        <dbReference type="EMBL" id="CAI7935475.1"/>
    </source>
</evidence>
<gene>
    <name evidence="2" type="ORF">PODLI_1B026897</name>
</gene>
<keyword evidence="3" id="KW-1185">Reference proteome</keyword>
<reference evidence="2" key="1">
    <citation type="submission" date="2022-12" db="EMBL/GenBank/DDBJ databases">
        <authorList>
            <person name="Alioto T."/>
            <person name="Alioto T."/>
            <person name="Gomez Garrido J."/>
        </authorList>
    </citation>
    <scope>NUCLEOTIDE SEQUENCE</scope>
</reference>
<dbReference type="EMBL" id="CANTUW010000813">
    <property type="protein sequence ID" value="CAI7935475.1"/>
    <property type="molecule type" value="Genomic_DNA"/>
</dbReference>
<evidence type="ECO:0000256" key="1">
    <source>
        <dbReference type="SAM" id="MobiDB-lite"/>
    </source>
</evidence>
<comment type="caution">
    <text evidence="2">The sequence shown here is derived from an EMBL/GenBank/DDBJ whole genome shotgun (WGS) entry which is preliminary data.</text>
</comment>
<dbReference type="Proteomes" id="UP001178461">
    <property type="component" value="Unassembled WGS sequence"/>
</dbReference>
<sequence>MGLEVTPVTTRSESERAPAFVPSGSCRESWRLVQREKDLLQARTLELEASLHAKQEEVGSRPDSQEHMPQDGRGRQGQRTAAAKTREEELQNMSGPGLSAKEQSQDSEAKVTRSPQGRQESLRRQHQLVTEQ</sequence>
<feature type="region of interest" description="Disordered" evidence="1">
    <location>
        <begin position="1"/>
        <end position="24"/>
    </location>
</feature>
<protein>
    <submittedName>
        <fullName evidence="2">Uncharacterized protein</fullName>
    </submittedName>
</protein>